<evidence type="ECO:0000313" key="2">
    <source>
        <dbReference type="EMBL" id="MDY0874066.1"/>
    </source>
</evidence>
<organism evidence="2 3">
    <name type="scientific">Dongia rigui</name>
    <dbReference type="NCBI Taxonomy" id="940149"/>
    <lineage>
        <taxon>Bacteria</taxon>
        <taxon>Pseudomonadati</taxon>
        <taxon>Pseudomonadota</taxon>
        <taxon>Alphaproteobacteria</taxon>
        <taxon>Rhodospirillales</taxon>
        <taxon>Dongiaceae</taxon>
        <taxon>Dongia</taxon>
    </lineage>
</organism>
<keyword evidence="1" id="KW-1133">Transmembrane helix</keyword>
<evidence type="ECO:0000313" key="3">
    <source>
        <dbReference type="Proteomes" id="UP001271769"/>
    </source>
</evidence>
<keyword evidence="1" id="KW-0472">Membrane</keyword>
<comment type="caution">
    <text evidence="2">The sequence shown here is derived from an EMBL/GenBank/DDBJ whole genome shotgun (WGS) entry which is preliminary data.</text>
</comment>
<protein>
    <submittedName>
        <fullName evidence="2">Uncharacterized protein</fullName>
    </submittedName>
</protein>
<dbReference type="EMBL" id="JAXCLX010000004">
    <property type="protein sequence ID" value="MDY0874066.1"/>
    <property type="molecule type" value="Genomic_DNA"/>
</dbReference>
<accession>A0ABU5E5A3</accession>
<sequence length="74" mass="7818">MPGGPGILTSSIVLAVALALGVLANLQTRRPYERRIHGVPWVAVQFMAVVISAILIMHIAGLVTGHAFTGRAPY</sequence>
<feature type="transmembrane region" description="Helical" evidence="1">
    <location>
        <begin position="6"/>
        <end position="26"/>
    </location>
</feature>
<proteinExistence type="predicted"/>
<dbReference type="Proteomes" id="UP001271769">
    <property type="component" value="Unassembled WGS sequence"/>
</dbReference>
<evidence type="ECO:0000256" key="1">
    <source>
        <dbReference type="SAM" id="Phobius"/>
    </source>
</evidence>
<keyword evidence="3" id="KW-1185">Reference proteome</keyword>
<dbReference type="RefSeq" id="WP_320502541.1">
    <property type="nucleotide sequence ID" value="NZ_JAXCLX010000004.1"/>
</dbReference>
<gene>
    <name evidence="2" type="ORF">SMD31_19145</name>
</gene>
<name>A0ABU5E5A3_9PROT</name>
<reference evidence="2 3" key="1">
    <citation type="journal article" date="2013" name="Antonie Van Leeuwenhoek">
        <title>Dongia rigui sp. nov., isolated from freshwater of a large wetland in Korea.</title>
        <authorList>
            <person name="Baik K.S."/>
            <person name="Hwang Y.M."/>
            <person name="Choi J.S."/>
            <person name="Kwon J."/>
            <person name="Seong C.N."/>
        </authorList>
    </citation>
    <scope>NUCLEOTIDE SEQUENCE [LARGE SCALE GENOMIC DNA]</scope>
    <source>
        <strain evidence="2 3">04SU4-P</strain>
    </source>
</reference>
<feature type="transmembrane region" description="Helical" evidence="1">
    <location>
        <begin position="38"/>
        <end position="60"/>
    </location>
</feature>
<keyword evidence="1" id="KW-0812">Transmembrane</keyword>